<evidence type="ECO:0000256" key="1">
    <source>
        <dbReference type="ARBA" id="ARBA00022705"/>
    </source>
</evidence>
<organism evidence="4 5">
    <name type="scientific">Metabacillus endolithicus</name>
    <dbReference type="NCBI Taxonomy" id="1535204"/>
    <lineage>
        <taxon>Bacteria</taxon>
        <taxon>Bacillati</taxon>
        <taxon>Bacillota</taxon>
        <taxon>Bacilli</taxon>
        <taxon>Bacillales</taxon>
        <taxon>Bacillaceae</taxon>
        <taxon>Metabacillus</taxon>
    </lineage>
</organism>
<dbReference type="EMBL" id="JBHUIK010000002">
    <property type="protein sequence ID" value="MFD2214346.1"/>
    <property type="molecule type" value="Genomic_DNA"/>
</dbReference>
<dbReference type="Gene3D" id="1.10.287.110">
    <property type="entry name" value="DnaJ domain"/>
    <property type="match status" value="1"/>
</dbReference>
<feature type="domain" description="J" evidence="3">
    <location>
        <begin position="26"/>
        <end position="84"/>
    </location>
</feature>
<dbReference type="SUPFAM" id="SSF46565">
    <property type="entry name" value="Chaperone J-domain"/>
    <property type="match status" value="1"/>
</dbReference>
<proteinExistence type="predicted"/>
<evidence type="ECO:0000313" key="4">
    <source>
        <dbReference type="EMBL" id="MFD2214346.1"/>
    </source>
</evidence>
<protein>
    <recommendedName>
        <fullName evidence="3">J domain-containing protein</fullName>
    </recommendedName>
</protein>
<comment type="caution">
    <text evidence="4">The sequence shown here is derived from an EMBL/GenBank/DDBJ whole genome shotgun (WGS) entry which is preliminary data.</text>
</comment>
<dbReference type="InterPro" id="IPR001623">
    <property type="entry name" value="DnaJ_domain"/>
</dbReference>
<evidence type="ECO:0000256" key="2">
    <source>
        <dbReference type="ARBA" id="ARBA00023016"/>
    </source>
</evidence>
<evidence type="ECO:0000259" key="3">
    <source>
        <dbReference type="PROSITE" id="PS50076"/>
    </source>
</evidence>
<name>A0ABW5BZQ8_9BACI</name>
<reference evidence="5" key="1">
    <citation type="journal article" date="2019" name="Int. J. Syst. Evol. Microbiol.">
        <title>The Global Catalogue of Microorganisms (GCM) 10K type strain sequencing project: providing services to taxonomists for standard genome sequencing and annotation.</title>
        <authorList>
            <consortium name="The Broad Institute Genomics Platform"/>
            <consortium name="The Broad Institute Genome Sequencing Center for Infectious Disease"/>
            <person name="Wu L."/>
            <person name="Ma J."/>
        </authorList>
    </citation>
    <scope>NUCLEOTIDE SEQUENCE [LARGE SCALE GENOMIC DNA]</scope>
    <source>
        <strain evidence="5">CGMCC 1.15474</strain>
    </source>
</reference>
<dbReference type="PROSITE" id="PS50076">
    <property type="entry name" value="DNAJ_2"/>
    <property type="match status" value="1"/>
</dbReference>
<evidence type="ECO:0000313" key="5">
    <source>
        <dbReference type="Proteomes" id="UP001597318"/>
    </source>
</evidence>
<keyword evidence="2" id="KW-0346">Stress response</keyword>
<sequence>MNKNKNSDYDQQEQPTSYDLSYHLREYHHKLGLAKIAGKKEIVASYKELLKLTHPDHGGDPKCFHYIKADFDTFKRNLKNNIKR</sequence>
<keyword evidence="1" id="KW-0235">DNA replication</keyword>
<keyword evidence="5" id="KW-1185">Reference proteome</keyword>
<dbReference type="InterPro" id="IPR036869">
    <property type="entry name" value="J_dom_sf"/>
</dbReference>
<gene>
    <name evidence="4" type="ORF">ACFSKK_11700</name>
</gene>
<dbReference type="RefSeq" id="WP_247343873.1">
    <property type="nucleotide sequence ID" value="NZ_CP095550.1"/>
</dbReference>
<accession>A0ABW5BZQ8</accession>
<dbReference type="Proteomes" id="UP001597318">
    <property type="component" value="Unassembled WGS sequence"/>
</dbReference>